<dbReference type="Proteomes" id="UP000322873">
    <property type="component" value="Unassembled WGS sequence"/>
</dbReference>
<keyword evidence="2" id="KW-1185">Reference proteome</keyword>
<name>A0A5M9JV86_MONFR</name>
<dbReference type="AlphaFoldDB" id="A0A5M9JV86"/>
<protein>
    <submittedName>
        <fullName evidence="1">Uncharacterized protein</fullName>
    </submittedName>
</protein>
<reference evidence="1 2" key="1">
    <citation type="submission" date="2019-06" db="EMBL/GenBank/DDBJ databases">
        <title>Genome Sequence of the Brown Rot Fungal Pathogen Monilinia fructicola.</title>
        <authorList>
            <person name="De Miccolis Angelini R.M."/>
            <person name="Landi L."/>
            <person name="Abate D."/>
            <person name="Pollastro S."/>
            <person name="Romanazzi G."/>
            <person name="Faretra F."/>
        </authorList>
    </citation>
    <scope>NUCLEOTIDE SEQUENCE [LARGE SCALE GENOMIC DNA]</scope>
    <source>
        <strain evidence="1 2">Mfrc123</strain>
    </source>
</reference>
<accession>A0A5M9JV86</accession>
<comment type="caution">
    <text evidence="1">The sequence shown here is derived from an EMBL/GenBank/DDBJ whole genome shotgun (WGS) entry which is preliminary data.</text>
</comment>
<sequence>MIAGAGVYMGSWVIAGAGVCALQRFSGDVLGMVDDRNVWVDTIVIPLLDDDSDGIILFLFLDYPTERSLFNGLELVTAHQCIVFVLA</sequence>
<evidence type="ECO:0000313" key="1">
    <source>
        <dbReference type="EMBL" id="KAA8573121.1"/>
    </source>
</evidence>
<organism evidence="1 2">
    <name type="scientific">Monilinia fructicola</name>
    <name type="common">Brown rot fungus</name>
    <name type="synonym">Ciboria fructicola</name>
    <dbReference type="NCBI Taxonomy" id="38448"/>
    <lineage>
        <taxon>Eukaryota</taxon>
        <taxon>Fungi</taxon>
        <taxon>Dikarya</taxon>
        <taxon>Ascomycota</taxon>
        <taxon>Pezizomycotina</taxon>
        <taxon>Leotiomycetes</taxon>
        <taxon>Helotiales</taxon>
        <taxon>Sclerotiniaceae</taxon>
        <taxon>Monilinia</taxon>
    </lineage>
</organism>
<proteinExistence type="predicted"/>
<gene>
    <name evidence="1" type="ORF">EYC84_003640</name>
</gene>
<dbReference type="EMBL" id="VICG01000004">
    <property type="protein sequence ID" value="KAA8573121.1"/>
    <property type="molecule type" value="Genomic_DNA"/>
</dbReference>
<evidence type="ECO:0000313" key="2">
    <source>
        <dbReference type="Proteomes" id="UP000322873"/>
    </source>
</evidence>